<organism evidence="5 6">
    <name type="scientific">Ornithorhynchus anatinus</name>
    <name type="common">Duckbill platypus</name>
    <dbReference type="NCBI Taxonomy" id="9258"/>
    <lineage>
        <taxon>Eukaryota</taxon>
        <taxon>Metazoa</taxon>
        <taxon>Chordata</taxon>
        <taxon>Craniata</taxon>
        <taxon>Vertebrata</taxon>
        <taxon>Euteleostomi</taxon>
        <taxon>Mammalia</taxon>
        <taxon>Monotremata</taxon>
        <taxon>Ornithorhynchidae</taxon>
        <taxon>Ornithorhynchus</taxon>
    </lineage>
</organism>
<name>F7F7N1_ORNAN</name>
<dbReference type="KEGG" id="oaa:100076699"/>
<evidence type="ECO:0000256" key="2">
    <source>
        <dbReference type="ARBA" id="ARBA00022737"/>
    </source>
</evidence>
<dbReference type="GeneID" id="100076699"/>
<dbReference type="Gene3D" id="2.130.10.10">
    <property type="entry name" value="YVTN repeat-like/Quinoprotein amine dehydrogenase"/>
    <property type="match status" value="1"/>
</dbReference>
<dbReference type="CTD" id="26094"/>
<dbReference type="GeneTree" id="ENSGT00940000164083"/>
<feature type="repeat" description="WD" evidence="3">
    <location>
        <begin position="438"/>
        <end position="479"/>
    </location>
</feature>
<feature type="region of interest" description="Disordered" evidence="4">
    <location>
        <begin position="71"/>
        <end position="138"/>
    </location>
</feature>
<evidence type="ECO:0000256" key="3">
    <source>
        <dbReference type="PROSITE-ProRule" id="PRU00221"/>
    </source>
</evidence>
<accession>F7F7N1</accession>
<dbReference type="InterPro" id="IPR015943">
    <property type="entry name" value="WD40/YVTN_repeat-like_dom_sf"/>
</dbReference>
<dbReference type="OMA" id="TRIWSFH"/>
<dbReference type="InterPro" id="IPR001680">
    <property type="entry name" value="WD40_rpt"/>
</dbReference>
<feature type="compositionally biased region" description="Basic and acidic residues" evidence="4">
    <location>
        <begin position="71"/>
        <end position="80"/>
    </location>
</feature>
<dbReference type="PROSITE" id="PS50082">
    <property type="entry name" value="WD_REPEATS_2"/>
    <property type="match status" value="1"/>
</dbReference>
<keyword evidence="6" id="KW-1185">Reference proteome</keyword>
<dbReference type="eggNOG" id="KOG2695">
    <property type="taxonomic scope" value="Eukaryota"/>
</dbReference>
<dbReference type="GO" id="GO:0080008">
    <property type="term" value="C:Cul4-RING E3 ubiquitin ligase complex"/>
    <property type="evidence" value="ECO:0000318"/>
    <property type="project" value="GO_Central"/>
</dbReference>
<dbReference type="SUPFAM" id="SSF50978">
    <property type="entry name" value="WD40 repeat-like"/>
    <property type="match status" value="1"/>
</dbReference>
<reference evidence="5" key="2">
    <citation type="submission" date="2025-08" db="UniProtKB">
        <authorList>
            <consortium name="Ensembl"/>
        </authorList>
    </citation>
    <scope>IDENTIFICATION</scope>
    <source>
        <strain evidence="5">Glennie</strain>
    </source>
</reference>
<dbReference type="Bgee" id="ENSOANG00000001699">
    <property type="expression patterns" value="Expressed in testis and 7 other cell types or tissues"/>
</dbReference>
<dbReference type="PANTHER" id="PTHR44472">
    <property type="entry name" value="DDB1- AND CUL4-ASSOCIATED FACTOR 4-RELATED"/>
    <property type="match status" value="1"/>
</dbReference>
<evidence type="ECO:0000256" key="1">
    <source>
        <dbReference type="ARBA" id="ARBA00022574"/>
    </source>
</evidence>
<evidence type="ECO:0000256" key="4">
    <source>
        <dbReference type="SAM" id="MobiDB-lite"/>
    </source>
</evidence>
<dbReference type="InParanoid" id="F7F7N1"/>
<dbReference type="RefSeq" id="XP_028925815.1">
    <property type="nucleotide sequence ID" value="XM_029069982.2"/>
</dbReference>
<reference evidence="5 6" key="1">
    <citation type="journal article" date="2008" name="Nature">
        <title>Genome analysis of the platypus reveals unique signatures of evolution.</title>
        <authorList>
            <person name="Warren W.C."/>
            <person name="Hillier L.W."/>
            <person name="Marshall Graves J.A."/>
            <person name="Birney E."/>
            <person name="Ponting C.P."/>
            <person name="Grutzner F."/>
            <person name="Belov K."/>
            <person name="Miller W."/>
            <person name="Clarke L."/>
            <person name="Chinwalla A.T."/>
            <person name="Yang S.P."/>
            <person name="Heger A."/>
            <person name="Locke D.P."/>
            <person name="Miethke P."/>
            <person name="Waters P.D."/>
            <person name="Veyrunes F."/>
            <person name="Fulton L."/>
            <person name="Fulton B."/>
            <person name="Graves T."/>
            <person name="Wallis J."/>
            <person name="Puente X.S."/>
            <person name="Lopez-Otin C."/>
            <person name="Ordonez G.R."/>
            <person name="Eichler E.E."/>
            <person name="Chen L."/>
            <person name="Cheng Z."/>
            <person name="Deakin J.E."/>
            <person name="Alsop A."/>
            <person name="Thompson K."/>
            <person name="Kirby P."/>
            <person name="Papenfuss A.T."/>
            <person name="Wakefield M.J."/>
            <person name="Olender T."/>
            <person name="Lancet D."/>
            <person name="Huttley G.A."/>
            <person name="Smit A.F."/>
            <person name="Pask A."/>
            <person name="Temple-Smith P."/>
            <person name="Batzer M.A."/>
            <person name="Walker J.A."/>
            <person name="Konkel M.K."/>
            <person name="Harris R.S."/>
            <person name="Whittington C.M."/>
            <person name="Wong E.S."/>
            <person name="Gemmell N.J."/>
            <person name="Buschiazzo E."/>
            <person name="Vargas Jentzsch I.M."/>
            <person name="Merkel A."/>
            <person name="Schmitz J."/>
            <person name="Zemann A."/>
            <person name="Churakov G."/>
            <person name="Kriegs J.O."/>
            <person name="Brosius J."/>
            <person name="Murchison E.P."/>
            <person name="Sachidanandam R."/>
            <person name="Smith C."/>
            <person name="Hannon G.J."/>
            <person name="Tsend-Ayush E."/>
            <person name="McMillan D."/>
            <person name="Attenborough R."/>
            <person name="Rens W."/>
            <person name="Ferguson-Smith M."/>
            <person name="Lefevre C.M."/>
            <person name="Sharp J.A."/>
            <person name="Nicholas K.R."/>
            <person name="Ray D.A."/>
            <person name="Kube M."/>
            <person name="Reinhardt R."/>
            <person name="Pringle T.H."/>
            <person name="Taylor J."/>
            <person name="Jones R.C."/>
            <person name="Nixon B."/>
            <person name="Dacheux J.L."/>
            <person name="Niwa H."/>
            <person name="Sekita Y."/>
            <person name="Huang X."/>
            <person name="Stark A."/>
            <person name="Kheradpour P."/>
            <person name="Kellis M."/>
            <person name="Flicek P."/>
            <person name="Chen Y."/>
            <person name="Webber C."/>
            <person name="Hardison R."/>
            <person name="Nelson J."/>
            <person name="Hallsworth-Pepin K."/>
            <person name="Delehaunty K."/>
            <person name="Markovic C."/>
            <person name="Minx P."/>
            <person name="Feng Y."/>
            <person name="Kremitzki C."/>
            <person name="Mitreva M."/>
            <person name="Glasscock J."/>
            <person name="Wylie T."/>
            <person name="Wohldmann P."/>
            <person name="Thiru P."/>
            <person name="Nhan M.N."/>
            <person name="Pohl C.S."/>
            <person name="Smith S.M."/>
            <person name="Hou S."/>
            <person name="Nefedov M."/>
            <person name="de Jong P.J."/>
            <person name="Renfree M.B."/>
            <person name="Mardis E.R."/>
            <person name="Wilson R.K."/>
        </authorList>
    </citation>
    <scope>NUCLEOTIDE SEQUENCE [LARGE SCALE GENOMIC DNA]</scope>
    <source>
        <strain evidence="5 6">Glennie</strain>
    </source>
</reference>
<evidence type="ECO:0000313" key="6">
    <source>
        <dbReference type="Proteomes" id="UP000002279"/>
    </source>
</evidence>
<dbReference type="HOGENOM" id="CLU_039586_1_0_1"/>
<dbReference type="FunCoup" id="F7F7N1">
    <property type="interactions" value="988"/>
</dbReference>
<dbReference type="InterPro" id="IPR036322">
    <property type="entry name" value="WD40_repeat_dom_sf"/>
</dbReference>
<dbReference type="Pfam" id="PF23761">
    <property type="entry name" value="Beta-prop_DCAF4"/>
    <property type="match status" value="1"/>
</dbReference>
<dbReference type="PANTHER" id="PTHR44472:SF1">
    <property type="entry name" value="DDB1 AND CUL4 ASSOCIATED FACTOR 4"/>
    <property type="match status" value="1"/>
</dbReference>
<sequence length="570" mass="63640">MPKGSLPDAREPSSAGHRHHRLAPEGIGPNTSLQSLGLPQPEPETLSRLKKHLRFIQPFGLNVCAAEMKKNSWSDRESRGRSGHRQSYPPPRNRRHRSNDSNESIETHGAQSSGTNWTGSTSLSTSSTENAPAPELPGFYFDPAKNRYFRLLPGHNNCNPLTRERILQQEMETRRLKLLEEENQPRKKASRPGLNPPLILRRRQLGLLSSSTYCRMVHELQASSMQRRKVEIRSPDSSVAGTNHFKLIVADTAHERIFAVNDVEHGGCKYGIVNLRGLAGKTLTVEMYDNLYFTNRKVNSVCWASLTHPDSHVLLCLMGIAESPGCASLLPASLFSNSNPGDQPGMLCSFKISTAWSCAWCLNPQAANHFSTGLSRRVLVTNANTGHRETFNTASDVLAQQFAIQAPVLYNGCRSGEIFAIDLRQRGRQQSRAWKGSRLLHQSAITAIRLLHHDRHLAAADMAGQIRLWDLRNSRCVMEYEGHNNQYAHLPLHVHEEEGLLLAAGQDCYTRLWSLRDGHLIRTIPSPHPVAKEAIPSVVFSSRLGGPRGVPGLLMAVRQDLYHYSYNSDL</sequence>
<proteinExistence type="predicted"/>
<dbReference type="Proteomes" id="UP000002279">
    <property type="component" value="Chromosome 1"/>
</dbReference>
<protein>
    <submittedName>
        <fullName evidence="5">DDB1 and CUL4 associated factor 4</fullName>
    </submittedName>
</protein>
<dbReference type="Ensembl" id="ENSOANT00000002713.3">
    <property type="protein sequence ID" value="ENSOANP00000002712.3"/>
    <property type="gene ID" value="ENSOANG00000001699.4"/>
</dbReference>
<dbReference type="AlphaFoldDB" id="F7F7N1"/>
<dbReference type="STRING" id="9258.ENSOANP00000002712"/>
<feature type="region of interest" description="Disordered" evidence="4">
    <location>
        <begin position="1"/>
        <end position="43"/>
    </location>
</feature>
<reference evidence="5" key="3">
    <citation type="submission" date="2025-09" db="UniProtKB">
        <authorList>
            <consortium name="Ensembl"/>
        </authorList>
    </citation>
    <scope>IDENTIFICATION</scope>
    <source>
        <strain evidence="5">Glennie</strain>
    </source>
</reference>
<keyword evidence="2" id="KW-0677">Repeat</keyword>
<evidence type="ECO:0000313" key="5">
    <source>
        <dbReference type="Ensembl" id="ENSOANP00000002712.3"/>
    </source>
</evidence>
<dbReference type="SMART" id="SM00320">
    <property type="entry name" value="WD40"/>
    <property type="match status" value="2"/>
</dbReference>
<dbReference type="InterPro" id="IPR052254">
    <property type="entry name" value="CUL4-DDB1_E3_ligase_receptor"/>
</dbReference>
<dbReference type="OrthoDB" id="128867at2759"/>
<keyword evidence="1 3" id="KW-0853">WD repeat</keyword>
<gene>
    <name evidence="5" type="primary">DCAF4</name>
</gene>
<feature type="compositionally biased region" description="Low complexity" evidence="4">
    <location>
        <begin position="112"/>
        <end position="128"/>
    </location>
</feature>